<dbReference type="Gene3D" id="3.40.720.10">
    <property type="entry name" value="Alkaline Phosphatase, subunit A"/>
    <property type="match status" value="1"/>
</dbReference>
<dbReference type="InterPro" id="IPR050738">
    <property type="entry name" value="Sulfatase"/>
</dbReference>
<dbReference type="EC" id="3.1.6.1" evidence="8"/>
<dbReference type="InterPro" id="IPR024607">
    <property type="entry name" value="Sulfatase_CS"/>
</dbReference>
<proteinExistence type="inferred from homology"/>
<feature type="domain" description="Sulfatase N-terminal" evidence="7">
    <location>
        <begin position="154"/>
        <end position="592"/>
    </location>
</feature>
<keyword evidence="6" id="KW-1133">Transmembrane helix</keyword>
<reference evidence="8 9" key="1">
    <citation type="submission" date="2019-02" db="EMBL/GenBank/DDBJ databases">
        <title>Deep-cultivation of Planctomycetes and their phenomic and genomic characterization uncovers novel biology.</title>
        <authorList>
            <person name="Wiegand S."/>
            <person name="Jogler M."/>
            <person name="Boedeker C."/>
            <person name="Pinto D."/>
            <person name="Vollmers J."/>
            <person name="Rivas-Marin E."/>
            <person name="Kohn T."/>
            <person name="Peeters S.H."/>
            <person name="Heuer A."/>
            <person name="Rast P."/>
            <person name="Oberbeckmann S."/>
            <person name="Bunk B."/>
            <person name="Jeske O."/>
            <person name="Meyerdierks A."/>
            <person name="Storesund J.E."/>
            <person name="Kallscheuer N."/>
            <person name="Luecker S."/>
            <person name="Lage O.M."/>
            <person name="Pohl T."/>
            <person name="Merkel B.J."/>
            <person name="Hornburger P."/>
            <person name="Mueller R.-W."/>
            <person name="Bruemmer F."/>
            <person name="Labrenz M."/>
            <person name="Spormann A.M."/>
            <person name="Op den Camp H."/>
            <person name="Overmann J."/>
            <person name="Amann R."/>
            <person name="Jetten M.S.M."/>
            <person name="Mascher T."/>
            <person name="Medema M.H."/>
            <person name="Devos D.P."/>
            <person name="Kaster A.-K."/>
            <person name="Ovreas L."/>
            <person name="Rohde M."/>
            <person name="Galperin M.Y."/>
            <person name="Jogler C."/>
        </authorList>
    </citation>
    <scope>NUCLEOTIDE SEQUENCE [LARGE SCALE GENOMIC DNA]</scope>
    <source>
        <strain evidence="8 9">Pan153</strain>
    </source>
</reference>
<dbReference type="InterPro" id="IPR000917">
    <property type="entry name" value="Sulfatase_N"/>
</dbReference>
<protein>
    <submittedName>
        <fullName evidence="8">Arylsulfatase</fullName>
        <ecNumber evidence="8">3.1.6.1</ecNumber>
    </submittedName>
</protein>
<feature type="compositionally biased region" description="Low complexity" evidence="5">
    <location>
        <begin position="73"/>
        <end position="84"/>
    </location>
</feature>
<comment type="similarity">
    <text evidence="1">Belongs to the sulfatase family.</text>
</comment>
<gene>
    <name evidence="8" type="primary">atsA_56</name>
    <name evidence="8" type="ORF">Pan153_55570</name>
</gene>
<keyword evidence="3 8" id="KW-0378">Hydrolase</keyword>
<dbReference type="GO" id="GO:0004065">
    <property type="term" value="F:arylsulfatase activity"/>
    <property type="evidence" value="ECO:0007669"/>
    <property type="project" value="UniProtKB-EC"/>
</dbReference>
<dbReference type="EMBL" id="CP036317">
    <property type="protein sequence ID" value="QDV20878.1"/>
    <property type="molecule type" value="Genomic_DNA"/>
</dbReference>
<dbReference type="InterPro" id="IPR017850">
    <property type="entry name" value="Alkaline_phosphatase_core_sf"/>
</dbReference>
<feature type="region of interest" description="Disordered" evidence="5">
    <location>
        <begin position="73"/>
        <end position="120"/>
    </location>
</feature>
<keyword evidence="6" id="KW-0472">Membrane</keyword>
<evidence type="ECO:0000256" key="3">
    <source>
        <dbReference type="ARBA" id="ARBA00022801"/>
    </source>
</evidence>
<dbReference type="AlphaFoldDB" id="A0A518FWW9"/>
<keyword evidence="6" id="KW-0812">Transmembrane</keyword>
<keyword evidence="4" id="KW-0106">Calcium</keyword>
<dbReference type="Proteomes" id="UP000320839">
    <property type="component" value="Chromosome"/>
</dbReference>
<evidence type="ECO:0000259" key="7">
    <source>
        <dbReference type="Pfam" id="PF00884"/>
    </source>
</evidence>
<evidence type="ECO:0000256" key="6">
    <source>
        <dbReference type="SAM" id="Phobius"/>
    </source>
</evidence>
<name>A0A518FWW9_9PLAN</name>
<dbReference type="GO" id="GO:0046872">
    <property type="term" value="F:metal ion binding"/>
    <property type="evidence" value="ECO:0007669"/>
    <property type="project" value="UniProtKB-KW"/>
</dbReference>
<evidence type="ECO:0000256" key="2">
    <source>
        <dbReference type="ARBA" id="ARBA00022723"/>
    </source>
</evidence>
<dbReference type="PANTHER" id="PTHR42693">
    <property type="entry name" value="ARYLSULFATASE FAMILY MEMBER"/>
    <property type="match status" value="1"/>
</dbReference>
<dbReference type="Gene3D" id="3.30.1120.10">
    <property type="match status" value="1"/>
</dbReference>
<feature type="transmembrane region" description="Helical" evidence="6">
    <location>
        <begin position="44"/>
        <end position="63"/>
    </location>
</feature>
<accession>A0A518FWW9</accession>
<evidence type="ECO:0000256" key="5">
    <source>
        <dbReference type="SAM" id="MobiDB-lite"/>
    </source>
</evidence>
<evidence type="ECO:0000256" key="4">
    <source>
        <dbReference type="ARBA" id="ARBA00022837"/>
    </source>
</evidence>
<evidence type="ECO:0000256" key="1">
    <source>
        <dbReference type="ARBA" id="ARBA00008779"/>
    </source>
</evidence>
<dbReference type="Pfam" id="PF00884">
    <property type="entry name" value="Sulfatase"/>
    <property type="match status" value="1"/>
</dbReference>
<dbReference type="SUPFAM" id="SSF53649">
    <property type="entry name" value="Alkaline phosphatase-like"/>
    <property type="match status" value="1"/>
</dbReference>
<dbReference type="CDD" id="cd16025">
    <property type="entry name" value="PAS_like"/>
    <property type="match status" value="1"/>
</dbReference>
<sequence length="933" mass="103579">MCGGGVCVTIAIHVVFNSTLPLKTFQQWMVGLGKFKMKTLLTEFYSFVVLFCLTLAIPGLLVGCSGEISRSASAQESEQADQSETVTTQAPVSQSSKSFTPQTTGVIGSPSATTTIDGKQLPAPAPKFEGVIKDNALQSKQWWAPRIVPPKEAPNILLIMTDDAGFGVPSTFGGVIPTPTMDRIAKAGLRYNRVFSTSLCSPTRAALITGRNHHSVGFGVIAEQATGFPGYNSVIGQNNATIGRILRDNGYATAWFGKDHNTPTYEASQVGPFTQWPTGMGFDYFYGFVGGDANQWGPNLFRNTTQIYPWTGHEGTLKMDRSDPKAEIWPMIGKESKWNLITAMADDAVDWMTRIHQSDPSQPIFLHYVPGASHAPHHPKKEWVDKIHEMHLFDDGYEKLRERIFANQKRLGVIPDDLVLTPWPKDLLKPWDELSPEAQKLFIRQVEVFAAYVAYNDYEMGRVIQAFEDLGKLDNTIVIYQNGDNGTSAEGGPEGTFSEVAFFNGVAPPVDVQMKFYDAWGTEFAYNHMSAGWSWAFDTPFDWFKQNASRLGGINQNMVISWPKRIKDQGGLREQFVHVIDYVPTLLEVTGISAPEYVDGIKQRPIEGTSFAYTFDKANAEAPSRHETQYFEMMGQWAMYHDGWFMSTKVNRAPWQAFSAANPDPLNNQVFQLYNLNTDWNQTSDIAAEHPDKVTKMRAMFLDEAKKYQVLPLNASVGARVAAQRPSLTAGRNELVYTRPMTGLPQGDAPYLLDTSYTVKADITVPEGGAEGMIVTSGGRFAGWGFYLLEGKPVFLWNLLDLERLKWEAPEALSPGRHILEFDFKYDGIGLGTMAFNNFSGIGKSGTGTLKVDGRVVATQKMEKTIPIILQWDESFDIGSDTITGVNDADYTPPFPLTAKFNKLTITIDRPQLSPEEIKKLEAGLKKMEAGRE</sequence>
<keyword evidence="2" id="KW-0479">Metal-binding</keyword>
<evidence type="ECO:0000313" key="8">
    <source>
        <dbReference type="EMBL" id="QDV20878.1"/>
    </source>
</evidence>
<dbReference type="PROSITE" id="PS00523">
    <property type="entry name" value="SULFATASE_1"/>
    <property type="match status" value="1"/>
</dbReference>
<dbReference type="PANTHER" id="PTHR42693:SF43">
    <property type="entry name" value="BLL2667 PROTEIN"/>
    <property type="match status" value="1"/>
</dbReference>
<feature type="compositionally biased region" description="Polar residues" evidence="5">
    <location>
        <begin position="85"/>
        <end position="117"/>
    </location>
</feature>
<organism evidence="8 9">
    <name type="scientific">Gimesia panareensis</name>
    <dbReference type="NCBI Taxonomy" id="2527978"/>
    <lineage>
        <taxon>Bacteria</taxon>
        <taxon>Pseudomonadati</taxon>
        <taxon>Planctomycetota</taxon>
        <taxon>Planctomycetia</taxon>
        <taxon>Planctomycetales</taxon>
        <taxon>Planctomycetaceae</taxon>
        <taxon>Gimesia</taxon>
    </lineage>
</organism>
<evidence type="ECO:0000313" key="9">
    <source>
        <dbReference type="Proteomes" id="UP000320839"/>
    </source>
</evidence>